<evidence type="ECO:0000313" key="3">
    <source>
        <dbReference type="EMBL" id="PJA20943.1"/>
    </source>
</evidence>
<protein>
    <recommendedName>
        <fullName evidence="2">LytR/CpsA/Psr regulator C-terminal domain-containing protein</fullName>
    </recommendedName>
</protein>
<evidence type="ECO:0000259" key="2">
    <source>
        <dbReference type="Pfam" id="PF13399"/>
    </source>
</evidence>
<dbReference type="AlphaFoldDB" id="A0A2M7W4Z6"/>
<feature type="domain" description="LytR/CpsA/Psr regulator C-terminal" evidence="2">
    <location>
        <begin position="149"/>
        <end position="236"/>
    </location>
</feature>
<dbReference type="EMBL" id="PFQF01000005">
    <property type="protein sequence ID" value="PJA20943.1"/>
    <property type="molecule type" value="Genomic_DNA"/>
</dbReference>
<name>A0A2M7W4Z6_9BACT</name>
<dbReference type="Gene3D" id="3.30.70.2390">
    <property type="match status" value="1"/>
</dbReference>
<dbReference type="Proteomes" id="UP000230137">
    <property type="component" value="Unassembled WGS sequence"/>
</dbReference>
<dbReference type="Pfam" id="PF13399">
    <property type="entry name" value="LytR_C"/>
    <property type="match status" value="1"/>
</dbReference>
<proteinExistence type="predicted"/>
<gene>
    <name evidence="3" type="ORF">COX60_00230</name>
</gene>
<sequence>MKDLDNKKFDIFSKVPETLASAEKQKTNIEDKPTEERLIVSHTEKNEFIRPQITQNHRASKFRTILNYLILALIAYLLAQGLSYWLQKKTQDTAQKETKFSAFEVKGIESDKKSTTDTSLDLKTNSSLSITTTTTTTKTTTSVDKSSFVVRILNGNGVAGDAKKYQDQLTSTGFNVGKIGNATKQDYETGIIYYLVGNKSKAETLKSSFTDKTFTLEEETISLIGSGYDILVVLGSK</sequence>
<evidence type="ECO:0000313" key="4">
    <source>
        <dbReference type="Proteomes" id="UP000230137"/>
    </source>
</evidence>
<reference evidence="4" key="1">
    <citation type="submission" date="2017-09" db="EMBL/GenBank/DDBJ databases">
        <title>Depth-based differentiation of microbial function through sediment-hosted aquifers and enrichment of novel symbionts in the deep terrestrial subsurface.</title>
        <authorList>
            <person name="Probst A.J."/>
            <person name="Ladd B."/>
            <person name="Jarett J.K."/>
            <person name="Geller-Mcgrath D.E."/>
            <person name="Sieber C.M.K."/>
            <person name="Emerson J.B."/>
            <person name="Anantharaman K."/>
            <person name="Thomas B.C."/>
            <person name="Malmstrom R."/>
            <person name="Stieglmeier M."/>
            <person name="Klingl A."/>
            <person name="Woyke T."/>
            <person name="Ryan C.M."/>
            <person name="Banfield J.F."/>
        </authorList>
    </citation>
    <scope>NUCLEOTIDE SEQUENCE [LARGE SCALE GENOMIC DNA]</scope>
</reference>
<dbReference type="InterPro" id="IPR027381">
    <property type="entry name" value="LytR/CpsA/Psr_C"/>
</dbReference>
<comment type="caution">
    <text evidence="3">The sequence shown here is derived from an EMBL/GenBank/DDBJ whole genome shotgun (WGS) entry which is preliminary data.</text>
</comment>
<keyword evidence="1" id="KW-1133">Transmembrane helix</keyword>
<organism evidence="3 4">
    <name type="scientific">Candidatus Berkelbacteria bacterium CG_4_10_14_0_2_um_filter_35_9_33_12</name>
    <dbReference type="NCBI Taxonomy" id="1974499"/>
    <lineage>
        <taxon>Bacteria</taxon>
        <taxon>Candidatus Berkelbacteria</taxon>
    </lineage>
</organism>
<evidence type="ECO:0000256" key="1">
    <source>
        <dbReference type="SAM" id="Phobius"/>
    </source>
</evidence>
<keyword evidence="1" id="KW-0472">Membrane</keyword>
<accession>A0A2M7W4Z6</accession>
<feature type="transmembrane region" description="Helical" evidence="1">
    <location>
        <begin position="65"/>
        <end position="86"/>
    </location>
</feature>
<keyword evidence="1" id="KW-0812">Transmembrane</keyword>